<accession>A0A9X0DGW9</accession>
<dbReference type="Proteomes" id="UP001152300">
    <property type="component" value="Unassembled WGS sequence"/>
</dbReference>
<dbReference type="EMBL" id="JAPEIS010000010">
    <property type="protein sequence ID" value="KAJ8062464.1"/>
    <property type="molecule type" value="Genomic_DNA"/>
</dbReference>
<evidence type="ECO:0008006" key="3">
    <source>
        <dbReference type="Google" id="ProtNLM"/>
    </source>
</evidence>
<comment type="caution">
    <text evidence="1">The sequence shown here is derived from an EMBL/GenBank/DDBJ whole genome shotgun (WGS) entry which is preliminary data.</text>
</comment>
<name>A0A9X0DGW9_9HELO</name>
<reference evidence="1" key="1">
    <citation type="submission" date="2022-11" db="EMBL/GenBank/DDBJ databases">
        <title>Genome Resource of Sclerotinia nivalis Strain SnTB1, a Plant Pathogen Isolated from American Ginseng.</title>
        <authorList>
            <person name="Fan S."/>
        </authorList>
    </citation>
    <scope>NUCLEOTIDE SEQUENCE</scope>
    <source>
        <strain evidence="1">SnTB1</strain>
    </source>
</reference>
<gene>
    <name evidence="1" type="ORF">OCU04_008998</name>
</gene>
<evidence type="ECO:0000313" key="1">
    <source>
        <dbReference type="EMBL" id="KAJ8062464.1"/>
    </source>
</evidence>
<dbReference type="AlphaFoldDB" id="A0A9X0DGW9"/>
<keyword evidence="2" id="KW-1185">Reference proteome</keyword>
<evidence type="ECO:0000313" key="2">
    <source>
        <dbReference type="Proteomes" id="UP001152300"/>
    </source>
</evidence>
<dbReference type="OrthoDB" id="3758478at2759"/>
<protein>
    <recommendedName>
        <fullName evidence="3">SnoaL-like domain-containing protein</fullName>
    </recommendedName>
</protein>
<proteinExistence type="predicted"/>
<organism evidence="1 2">
    <name type="scientific">Sclerotinia nivalis</name>
    <dbReference type="NCBI Taxonomy" id="352851"/>
    <lineage>
        <taxon>Eukaryota</taxon>
        <taxon>Fungi</taxon>
        <taxon>Dikarya</taxon>
        <taxon>Ascomycota</taxon>
        <taxon>Pezizomycotina</taxon>
        <taxon>Leotiomycetes</taxon>
        <taxon>Helotiales</taxon>
        <taxon>Sclerotiniaceae</taxon>
        <taxon>Sclerotinia</taxon>
    </lineage>
</organism>
<sequence length="191" mass="21298">MQSLLSFSATHHVHYYLSPTLTLPDLTFQRIPTTRFIMASSPSSTNLRERIEATARAFLSAYEEGGAQDDASIINRDVTADCTRHLLPASVPQAFGLPTDFFFDTKTYQETFAKDIKLLKFRNNISANLVIDTEARRAAFTSIAAVHANSGESYPAELAWFLYFNEDGSKVKKVVEFCDKDVILKMANTAA</sequence>